<dbReference type="Proteomes" id="UP001500751">
    <property type="component" value="Unassembled WGS sequence"/>
</dbReference>
<dbReference type="RefSeq" id="WP_344668508.1">
    <property type="nucleotide sequence ID" value="NZ_BAAAQN010000036.1"/>
</dbReference>
<protein>
    <recommendedName>
        <fullName evidence="3">Carrier domain-containing protein</fullName>
    </recommendedName>
</protein>
<dbReference type="PROSITE" id="PS00012">
    <property type="entry name" value="PHOSPHOPANTETHEINE"/>
    <property type="match status" value="1"/>
</dbReference>
<evidence type="ECO:0000313" key="5">
    <source>
        <dbReference type="Proteomes" id="UP001500751"/>
    </source>
</evidence>
<dbReference type="PANTHER" id="PTHR45527">
    <property type="entry name" value="NONRIBOSOMAL PEPTIDE SYNTHETASE"/>
    <property type="match status" value="1"/>
</dbReference>
<dbReference type="EMBL" id="BAAAQN010000036">
    <property type="protein sequence ID" value="GAA2044116.1"/>
    <property type="molecule type" value="Genomic_DNA"/>
</dbReference>
<dbReference type="InterPro" id="IPR009081">
    <property type="entry name" value="PP-bd_ACP"/>
</dbReference>
<organism evidence="4 5">
    <name type="scientific">Catenulispora yoronensis</name>
    <dbReference type="NCBI Taxonomy" id="450799"/>
    <lineage>
        <taxon>Bacteria</taxon>
        <taxon>Bacillati</taxon>
        <taxon>Actinomycetota</taxon>
        <taxon>Actinomycetes</taxon>
        <taxon>Catenulisporales</taxon>
        <taxon>Catenulisporaceae</taxon>
        <taxon>Catenulispora</taxon>
    </lineage>
</organism>
<comment type="caution">
    <text evidence="4">The sequence shown here is derived from an EMBL/GenBank/DDBJ whole genome shotgun (WGS) entry which is preliminary data.</text>
</comment>
<feature type="domain" description="Carrier" evidence="3">
    <location>
        <begin position="10"/>
        <end position="85"/>
    </location>
</feature>
<name>A0ABN2UV46_9ACTN</name>
<keyword evidence="5" id="KW-1185">Reference proteome</keyword>
<evidence type="ECO:0000256" key="1">
    <source>
        <dbReference type="ARBA" id="ARBA00022450"/>
    </source>
</evidence>
<evidence type="ECO:0000256" key="2">
    <source>
        <dbReference type="ARBA" id="ARBA00022553"/>
    </source>
</evidence>
<dbReference type="PROSITE" id="PS50075">
    <property type="entry name" value="CARRIER"/>
    <property type="match status" value="1"/>
</dbReference>
<gene>
    <name evidence="4" type="ORF">GCM10009839_54510</name>
</gene>
<dbReference type="PANTHER" id="PTHR45527:SF1">
    <property type="entry name" value="FATTY ACID SYNTHASE"/>
    <property type="match status" value="1"/>
</dbReference>
<evidence type="ECO:0000313" key="4">
    <source>
        <dbReference type="EMBL" id="GAA2044116.1"/>
    </source>
</evidence>
<dbReference type="InterPro" id="IPR006162">
    <property type="entry name" value="Ppantetheine_attach_site"/>
</dbReference>
<accession>A0ABN2UV46</accession>
<dbReference type="Pfam" id="PF00550">
    <property type="entry name" value="PP-binding"/>
    <property type="match status" value="1"/>
</dbReference>
<evidence type="ECO:0000259" key="3">
    <source>
        <dbReference type="PROSITE" id="PS50075"/>
    </source>
</evidence>
<keyword evidence="2" id="KW-0597">Phosphoprotein</keyword>
<dbReference type="SUPFAM" id="SSF47336">
    <property type="entry name" value="ACP-like"/>
    <property type="match status" value="1"/>
</dbReference>
<dbReference type="SMART" id="SM00823">
    <property type="entry name" value="PKS_PP"/>
    <property type="match status" value="1"/>
</dbReference>
<dbReference type="InterPro" id="IPR036736">
    <property type="entry name" value="ACP-like_sf"/>
</dbReference>
<sequence>MPQDTRVQEIVGEAELADIRALWAEVLDREVVSDDTNFFEAGGDSLLLVALVELIRESSGVAVRTIDVLRAATVRGQAELVAAVRAGTWGT</sequence>
<reference evidence="4 5" key="1">
    <citation type="journal article" date="2019" name="Int. J. Syst. Evol. Microbiol.">
        <title>The Global Catalogue of Microorganisms (GCM) 10K type strain sequencing project: providing services to taxonomists for standard genome sequencing and annotation.</title>
        <authorList>
            <consortium name="The Broad Institute Genomics Platform"/>
            <consortium name="The Broad Institute Genome Sequencing Center for Infectious Disease"/>
            <person name="Wu L."/>
            <person name="Ma J."/>
        </authorList>
    </citation>
    <scope>NUCLEOTIDE SEQUENCE [LARGE SCALE GENOMIC DNA]</scope>
    <source>
        <strain evidence="4 5">JCM 16014</strain>
    </source>
</reference>
<proteinExistence type="predicted"/>
<dbReference type="Gene3D" id="1.10.1200.10">
    <property type="entry name" value="ACP-like"/>
    <property type="match status" value="1"/>
</dbReference>
<dbReference type="InterPro" id="IPR020806">
    <property type="entry name" value="PKS_PP-bd"/>
</dbReference>
<keyword evidence="1" id="KW-0596">Phosphopantetheine</keyword>